<dbReference type="InterPro" id="IPR006917">
    <property type="entry name" value="SOUL_heme-bd"/>
</dbReference>
<dbReference type="SUPFAM" id="SSF55136">
    <property type="entry name" value="Probable bacterial effector-binding domain"/>
    <property type="match status" value="1"/>
</dbReference>
<evidence type="ECO:0000313" key="1">
    <source>
        <dbReference type="EMBL" id="QOV09126.1"/>
    </source>
</evidence>
<reference evidence="1" key="1">
    <citation type="submission" date="2020-10" db="EMBL/GenBank/DDBJ databases">
        <title>Diverse heliorhodopsins detected via functional metagenomics in peat lake Actinobacteria, Chloroflexi and Archaea.</title>
        <authorList>
            <person name="Chazan A."/>
            <person name="Rozenberg A."/>
            <person name="Tahan R."/>
            <person name="Mannen K."/>
            <person name="Nagata T."/>
            <person name="Yaish S."/>
            <person name="Larom S."/>
            <person name="Kandori H."/>
            <person name="Inoue K."/>
            <person name="Beja O."/>
            <person name="Pushkarev A."/>
        </authorList>
    </citation>
    <scope>NUCLEOTIDE SEQUENCE</scope>
</reference>
<dbReference type="Gene3D" id="3.20.80.10">
    <property type="entry name" value="Regulatory factor, effector binding domain"/>
    <property type="match status" value="1"/>
</dbReference>
<gene>
    <name evidence="1" type="ORF">HULAa36F11_00009</name>
</gene>
<dbReference type="Pfam" id="PF04832">
    <property type="entry name" value="SOUL"/>
    <property type="match status" value="1"/>
</dbReference>
<dbReference type="PANTHER" id="PTHR11220">
    <property type="entry name" value="HEME-BINDING PROTEIN-RELATED"/>
    <property type="match status" value="1"/>
</dbReference>
<dbReference type="AlphaFoldDB" id="A0A871YEF5"/>
<proteinExistence type="predicted"/>
<protein>
    <recommendedName>
        <fullName evidence="2">SOUL heme-binding protein</fullName>
    </recommendedName>
</protein>
<dbReference type="EMBL" id="MW122884">
    <property type="protein sequence ID" value="QOV09126.1"/>
    <property type="molecule type" value="Genomic_DNA"/>
</dbReference>
<dbReference type="InterPro" id="IPR011256">
    <property type="entry name" value="Reg_factor_effector_dom_sf"/>
</dbReference>
<dbReference type="PANTHER" id="PTHR11220:SF58">
    <property type="entry name" value="SOUL HEME-BINDING FAMILY PROTEIN"/>
    <property type="match status" value="1"/>
</dbReference>
<organism evidence="1">
    <name type="scientific">uncultured Thermoplasmata archaeon</name>
    <dbReference type="NCBI Taxonomy" id="376542"/>
    <lineage>
        <taxon>Archaea</taxon>
        <taxon>Methanobacteriati</taxon>
        <taxon>Thermoplasmatota</taxon>
        <taxon>Thermoplasmata</taxon>
        <taxon>environmental samples</taxon>
    </lineage>
</organism>
<evidence type="ECO:0008006" key="2">
    <source>
        <dbReference type="Google" id="ProtNLM"/>
    </source>
</evidence>
<name>A0A871YEF5_9ARCH</name>
<accession>A0A871YEF5</accession>
<sequence>MVKTVEFEVLRKIGNVEIRQYPEILLATVTGMEDDSSFGILFNYINGHNLSRKKVAMTSPVISSEKIPMTAPVISDSRFFTFVLPDNYTLETVPKPEDPRVNIHVQPARKFAVLRFGGRTNSAAVERESGRLLKCLADNGMPTRGGVFLMRYNSPFAPGFMRRNEVGIEIVGN</sequence>